<dbReference type="Pfam" id="PF01145">
    <property type="entry name" value="Band_7"/>
    <property type="match status" value="1"/>
</dbReference>
<sequence length="407" mass="44811">MLMFILISFLFLAVVIWLIVSFCNTINPDEVAKLQYFGRLKKKKLTSSNGRFGSGLHFVPWFWGIKLVRIPQKKLPQVYKGDENKPSWEISGTQLQVRSKDWQKLGIDATFFLGLPDDDDQIDTIIASGVPINDEEELRKWIERAFSPDLFSVFGQYNYTDVMGGLKNEELSGKVNDLLQKPDSLLCRCGLFDNNPLTTNKPGTGEAYLRIEYVHVSGPVGKNLELIATLQLEAQAEKGAAIVKAEAAESIAKAKARIIGRTIELMLDEWFKGEVTRMGLNPLNKRDLQKARCALMGTGAYQEKEKELSRLRNREMSKDGGSFDQKNIDITSGGKPLEGSNIVASIIGTIAGAAAAMTSAKEDGGNSSGGGSGGSKKSGSGGKSVADQMKESREEYERQQKEKGEKK</sequence>
<comment type="caution">
    <text evidence="3">The sequence shown here is derived from an EMBL/GenBank/DDBJ whole genome shotgun (WGS) entry which is preliminary data.</text>
</comment>
<organism evidence="3 4">
    <name type="scientific">Candidatus Staskawiczbacteria bacterium RIFCSPHIGHO2_02_FULL_34_10</name>
    <dbReference type="NCBI Taxonomy" id="1802205"/>
    <lineage>
        <taxon>Bacteria</taxon>
        <taxon>Candidatus Staskawicziibacteriota</taxon>
    </lineage>
</organism>
<gene>
    <name evidence="3" type="ORF">A3C58_01990</name>
</gene>
<dbReference type="Proteomes" id="UP000178380">
    <property type="component" value="Unassembled WGS sequence"/>
</dbReference>
<dbReference type="InterPro" id="IPR001107">
    <property type="entry name" value="Band_7"/>
</dbReference>
<evidence type="ECO:0000256" key="1">
    <source>
        <dbReference type="SAM" id="MobiDB-lite"/>
    </source>
</evidence>
<feature type="domain" description="Band 7" evidence="2">
    <location>
        <begin position="25"/>
        <end position="181"/>
    </location>
</feature>
<feature type="region of interest" description="Disordered" evidence="1">
    <location>
        <begin position="357"/>
        <end position="407"/>
    </location>
</feature>
<proteinExistence type="predicted"/>
<feature type="compositionally biased region" description="Gly residues" evidence="1">
    <location>
        <begin position="366"/>
        <end position="382"/>
    </location>
</feature>
<protein>
    <recommendedName>
        <fullName evidence="2">Band 7 domain-containing protein</fullName>
    </recommendedName>
</protein>
<evidence type="ECO:0000313" key="4">
    <source>
        <dbReference type="Proteomes" id="UP000178380"/>
    </source>
</evidence>
<reference evidence="3 4" key="1">
    <citation type="journal article" date="2016" name="Nat. Commun.">
        <title>Thousands of microbial genomes shed light on interconnected biogeochemical processes in an aquifer system.</title>
        <authorList>
            <person name="Anantharaman K."/>
            <person name="Brown C.T."/>
            <person name="Hug L.A."/>
            <person name="Sharon I."/>
            <person name="Castelle C.J."/>
            <person name="Probst A.J."/>
            <person name="Thomas B.C."/>
            <person name="Singh A."/>
            <person name="Wilkins M.J."/>
            <person name="Karaoz U."/>
            <person name="Brodie E.L."/>
            <person name="Williams K.H."/>
            <person name="Hubbard S.S."/>
            <person name="Banfield J.F."/>
        </authorList>
    </citation>
    <scope>NUCLEOTIDE SEQUENCE [LARGE SCALE GENOMIC DNA]</scope>
</reference>
<feature type="compositionally biased region" description="Basic and acidic residues" evidence="1">
    <location>
        <begin position="388"/>
        <end position="407"/>
    </location>
</feature>
<feature type="region of interest" description="Disordered" evidence="1">
    <location>
        <begin position="315"/>
        <end position="335"/>
    </location>
</feature>
<name>A0A1G2HYE2_9BACT</name>
<evidence type="ECO:0000259" key="2">
    <source>
        <dbReference type="Pfam" id="PF01145"/>
    </source>
</evidence>
<dbReference type="EMBL" id="MHOR01000007">
    <property type="protein sequence ID" value="OGZ67503.1"/>
    <property type="molecule type" value="Genomic_DNA"/>
</dbReference>
<accession>A0A1G2HYE2</accession>
<evidence type="ECO:0000313" key="3">
    <source>
        <dbReference type="EMBL" id="OGZ67503.1"/>
    </source>
</evidence>
<dbReference type="AlphaFoldDB" id="A0A1G2HYE2"/>